<accession>A0ABS6F2C6</accession>
<dbReference type="RefSeq" id="WP_216456700.1">
    <property type="nucleotide sequence ID" value="NZ_JAHLQL010000002.1"/>
</dbReference>
<reference evidence="1 2" key="1">
    <citation type="submission" date="2021-06" db="EMBL/GenBank/DDBJ databases">
        <authorList>
            <person name="Sun Q."/>
            <person name="Li D."/>
        </authorList>
    </citation>
    <scope>NUCLEOTIDE SEQUENCE [LARGE SCALE GENOMIC DNA]</scope>
    <source>
        <strain evidence="1 2">MSJ-4</strain>
    </source>
</reference>
<gene>
    <name evidence="1" type="ORF">KQI89_07960</name>
</gene>
<dbReference type="EMBL" id="JAHLQL010000002">
    <property type="protein sequence ID" value="MBU5591697.1"/>
    <property type="molecule type" value="Genomic_DNA"/>
</dbReference>
<name>A0ABS6F2C6_9CLOT</name>
<keyword evidence="2" id="KW-1185">Reference proteome</keyword>
<protein>
    <submittedName>
        <fullName evidence="1">Sigma factor G inhibitor Gin</fullName>
    </submittedName>
</protein>
<comment type="caution">
    <text evidence="1">The sequence shown here is derived from an EMBL/GenBank/DDBJ whole genome shotgun (WGS) entry which is preliminary data.</text>
</comment>
<evidence type="ECO:0000313" key="1">
    <source>
        <dbReference type="EMBL" id="MBU5591697.1"/>
    </source>
</evidence>
<dbReference type="InterPro" id="IPR019700">
    <property type="entry name" value="Sigma-G_inhibitor_Gin"/>
</dbReference>
<dbReference type="Pfam" id="PF10764">
    <property type="entry name" value="Gin"/>
    <property type="match status" value="1"/>
</dbReference>
<organism evidence="1 2">
    <name type="scientific">Clostridium simiarum</name>
    <dbReference type="NCBI Taxonomy" id="2841506"/>
    <lineage>
        <taxon>Bacteria</taxon>
        <taxon>Bacillati</taxon>
        <taxon>Bacillota</taxon>
        <taxon>Clostridia</taxon>
        <taxon>Eubacteriales</taxon>
        <taxon>Clostridiaceae</taxon>
        <taxon>Clostridium</taxon>
    </lineage>
</organism>
<proteinExistence type="predicted"/>
<sequence>MSKGICILCRKSINDGIIINGKYICKACEDRLVNANVETDFYEYYKECIKKHLVEHMVKSNYLNMEQYRG</sequence>
<evidence type="ECO:0000313" key="2">
    <source>
        <dbReference type="Proteomes" id="UP000736583"/>
    </source>
</evidence>
<dbReference type="Proteomes" id="UP000736583">
    <property type="component" value="Unassembled WGS sequence"/>
</dbReference>